<dbReference type="AlphaFoldDB" id="A0A9X0D4L9"/>
<gene>
    <name evidence="2" type="ORF">OS493_008455</name>
</gene>
<sequence length="167" mass="17851">MIPSHNKMKVEAIIVSVSSIKCEHQYQANKRQSVKRKKLFSSSSSSDEGNSTAKLPANQSQSSSSSDKGNTLANLPANQSQSSSSSDEGNTLAKLPANQSQSSFSNTVKLPGKQFRQNEGSSGNKYSVEEDNCEESPEEELSSCDEDNLSTRSNNNAVITATPLAGD</sequence>
<reference evidence="2" key="1">
    <citation type="submission" date="2023-01" db="EMBL/GenBank/DDBJ databases">
        <title>Genome assembly of the deep-sea coral Lophelia pertusa.</title>
        <authorList>
            <person name="Herrera S."/>
            <person name="Cordes E."/>
        </authorList>
    </citation>
    <scope>NUCLEOTIDE SEQUENCE</scope>
    <source>
        <strain evidence="2">USNM1676648</strain>
        <tissue evidence="2">Polyp</tissue>
    </source>
</reference>
<feature type="compositionally biased region" description="Polar residues" evidence="1">
    <location>
        <begin position="150"/>
        <end position="159"/>
    </location>
</feature>
<evidence type="ECO:0000313" key="3">
    <source>
        <dbReference type="Proteomes" id="UP001163046"/>
    </source>
</evidence>
<feature type="compositionally biased region" description="Polar residues" evidence="1">
    <location>
        <begin position="97"/>
        <end position="108"/>
    </location>
</feature>
<organism evidence="2 3">
    <name type="scientific">Desmophyllum pertusum</name>
    <dbReference type="NCBI Taxonomy" id="174260"/>
    <lineage>
        <taxon>Eukaryota</taxon>
        <taxon>Metazoa</taxon>
        <taxon>Cnidaria</taxon>
        <taxon>Anthozoa</taxon>
        <taxon>Hexacorallia</taxon>
        <taxon>Scleractinia</taxon>
        <taxon>Caryophylliina</taxon>
        <taxon>Caryophylliidae</taxon>
        <taxon>Desmophyllum</taxon>
    </lineage>
</organism>
<feature type="compositionally biased region" description="Acidic residues" evidence="1">
    <location>
        <begin position="129"/>
        <end position="148"/>
    </location>
</feature>
<accession>A0A9X0D4L9</accession>
<feature type="compositionally biased region" description="Polar residues" evidence="1">
    <location>
        <begin position="115"/>
        <end position="125"/>
    </location>
</feature>
<feature type="compositionally biased region" description="Polar residues" evidence="1">
    <location>
        <begin position="67"/>
        <end position="78"/>
    </location>
</feature>
<feature type="region of interest" description="Disordered" evidence="1">
    <location>
        <begin position="25"/>
        <end position="167"/>
    </location>
</feature>
<proteinExistence type="predicted"/>
<dbReference type="EMBL" id="MU825876">
    <property type="protein sequence ID" value="KAJ7386336.1"/>
    <property type="molecule type" value="Genomic_DNA"/>
</dbReference>
<dbReference type="Proteomes" id="UP001163046">
    <property type="component" value="Unassembled WGS sequence"/>
</dbReference>
<keyword evidence="3" id="KW-1185">Reference proteome</keyword>
<name>A0A9X0D4L9_9CNID</name>
<evidence type="ECO:0000313" key="2">
    <source>
        <dbReference type="EMBL" id="KAJ7386336.1"/>
    </source>
</evidence>
<evidence type="ECO:0000256" key="1">
    <source>
        <dbReference type="SAM" id="MobiDB-lite"/>
    </source>
</evidence>
<protein>
    <submittedName>
        <fullName evidence="2">Uncharacterized protein</fullName>
    </submittedName>
</protein>
<comment type="caution">
    <text evidence="2">The sequence shown here is derived from an EMBL/GenBank/DDBJ whole genome shotgun (WGS) entry which is preliminary data.</text>
</comment>